<accession>A0A0E9U096</accession>
<protein>
    <submittedName>
        <fullName evidence="1">Uncharacterized protein</fullName>
    </submittedName>
</protein>
<name>A0A0E9U096_ANGAN</name>
<dbReference type="EMBL" id="GBXM01049410">
    <property type="protein sequence ID" value="JAH59167.1"/>
    <property type="molecule type" value="Transcribed_RNA"/>
</dbReference>
<dbReference type="AlphaFoldDB" id="A0A0E9U096"/>
<proteinExistence type="predicted"/>
<evidence type="ECO:0000313" key="1">
    <source>
        <dbReference type="EMBL" id="JAH59167.1"/>
    </source>
</evidence>
<reference evidence="1" key="2">
    <citation type="journal article" date="2015" name="Fish Shellfish Immunol.">
        <title>Early steps in the European eel (Anguilla anguilla)-Vibrio vulnificus interaction in the gills: Role of the RtxA13 toxin.</title>
        <authorList>
            <person name="Callol A."/>
            <person name="Pajuelo D."/>
            <person name="Ebbesson L."/>
            <person name="Teles M."/>
            <person name="MacKenzie S."/>
            <person name="Amaro C."/>
        </authorList>
    </citation>
    <scope>NUCLEOTIDE SEQUENCE</scope>
</reference>
<sequence length="80" mass="9165">MYIFWKYPQYSLFMDNFLLLVRAMTGISACRQLSRKRAVMGPPLIPSHSAITSLLTPSAFAGFGNQQRAFIQLNGPRWQR</sequence>
<reference evidence="1" key="1">
    <citation type="submission" date="2014-11" db="EMBL/GenBank/DDBJ databases">
        <authorList>
            <person name="Amaro Gonzalez C."/>
        </authorList>
    </citation>
    <scope>NUCLEOTIDE SEQUENCE</scope>
</reference>
<organism evidence="1">
    <name type="scientific">Anguilla anguilla</name>
    <name type="common">European freshwater eel</name>
    <name type="synonym">Muraena anguilla</name>
    <dbReference type="NCBI Taxonomy" id="7936"/>
    <lineage>
        <taxon>Eukaryota</taxon>
        <taxon>Metazoa</taxon>
        <taxon>Chordata</taxon>
        <taxon>Craniata</taxon>
        <taxon>Vertebrata</taxon>
        <taxon>Euteleostomi</taxon>
        <taxon>Actinopterygii</taxon>
        <taxon>Neopterygii</taxon>
        <taxon>Teleostei</taxon>
        <taxon>Anguilliformes</taxon>
        <taxon>Anguillidae</taxon>
        <taxon>Anguilla</taxon>
    </lineage>
</organism>